<dbReference type="GO" id="GO:0000160">
    <property type="term" value="P:phosphorelay signal transduction system"/>
    <property type="evidence" value="ECO:0007669"/>
    <property type="project" value="UniProtKB-KW"/>
</dbReference>
<dbReference type="InterPro" id="IPR036890">
    <property type="entry name" value="HATPase_C_sf"/>
</dbReference>
<feature type="domain" description="Histidine kinase" evidence="8">
    <location>
        <begin position="482"/>
        <end position="683"/>
    </location>
</feature>
<evidence type="ECO:0000256" key="7">
    <source>
        <dbReference type="SAM" id="Phobius"/>
    </source>
</evidence>
<name>A0A2S9GUE8_9BURK</name>
<proteinExistence type="predicted"/>
<dbReference type="EC" id="2.7.13.3" evidence="2"/>
<reference evidence="9 10" key="1">
    <citation type="submission" date="2018-02" db="EMBL/GenBank/DDBJ databases">
        <title>Solimicrobium silvestre gen. nov., sp. nov., isolated from alpine forest soil.</title>
        <authorList>
            <person name="Margesin R."/>
            <person name="Albuquerque L."/>
            <person name="Zhang D.-C."/>
            <person name="Froufe H.J.C."/>
            <person name="Severino R."/>
            <person name="Roxo I."/>
            <person name="Egas C."/>
            <person name="Da Costa M.S."/>
        </authorList>
    </citation>
    <scope>NUCLEOTIDE SEQUENCE [LARGE SCALE GENOMIC DNA]</scope>
    <source>
        <strain evidence="9 10">S20-91</strain>
    </source>
</reference>
<dbReference type="InterPro" id="IPR003594">
    <property type="entry name" value="HATPase_dom"/>
</dbReference>
<evidence type="ECO:0000313" key="10">
    <source>
        <dbReference type="Proteomes" id="UP000237839"/>
    </source>
</evidence>
<evidence type="ECO:0000256" key="1">
    <source>
        <dbReference type="ARBA" id="ARBA00000085"/>
    </source>
</evidence>
<dbReference type="Gene3D" id="3.30.565.10">
    <property type="entry name" value="Histidine kinase-like ATPase, C-terminal domain"/>
    <property type="match status" value="1"/>
</dbReference>
<dbReference type="SMART" id="SM00387">
    <property type="entry name" value="HATPase_c"/>
    <property type="match status" value="1"/>
</dbReference>
<keyword evidence="7" id="KW-1133">Transmembrane helix</keyword>
<keyword evidence="6" id="KW-0902">Two-component regulatory system</keyword>
<dbReference type="PANTHER" id="PTHR44936">
    <property type="entry name" value="SENSOR PROTEIN CREC"/>
    <property type="match status" value="1"/>
</dbReference>
<gene>
    <name evidence="9" type="ORF">S2091_3902</name>
</gene>
<keyword evidence="4" id="KW-0808">Transferase</keyword>
<comment type="catalytic activity">
    <reaction evidence="1">
        <text>ATP + protein L-histidine = ADP + protein N-phospho-L-histidine.</text>
        <dbReference type="EC" id="2.7.13.3"/>
    </reaction>
</comment>
<keyword evidence="7" id="KW-0472">Membrane</keyword>
<dbReference type="GO" id="GO:0004673">
    <property type="term" value="F:protein histidine kinase activity"/>
    <property type="evidence" value="ECO:0007669"/>
    <property type="project" value="UniProtKB-EC"/>
</dbReference>
<dbReference type="AlphaFoldDB" id="A0A2S9GUE8"/>
<evidence type="ECO:0000256" key="3">
    <source>
        <dbReference type="ARBA" id="ARBA00022553"/>
    </source>
</evidence>
<dbReference type="PANTHER" id="PTHR44936:SF9">
    <property type="entry name" value="SENSOR PROTEIN CREC"/>
    <property type="match status" value="1"/>
</dbReference>
<evidence type="ECO:0000256" key="2">
    <source>
        <dbReference type="ARBA" id="ARBA00012438"/>
    </source>
</evidence>
<dbReference type="Pfam" id="PF02518">
    <property type="entry name" value="HATPase_c"/>
    <property type="match status" value="1"/>
</dbReference>
<evidence type="ECO:0000256" key="5">
    <source>
        <dbReference type="ARBA" id="ARBA00022777"/>
    </source>
</evidence>
<dbReference type="PROSITE" id="PS50109">
    <property type="entry name" value="HIS_KIN"/>
    <property type="match status" value="1"/>
</dbReference>
<comment type="caution">
    <text evidence="9">The sequence shown here is derived from an EMBL/GenBank/DDBJ whole genome shotgun (WGS) entry which is preliminary data.</text>
</comment>
<protein>
    <recommendedName>
        <fullName evidence="2">histidine kinase</fullName>
        <ecNumber evidence="2">2.7.13.3</ecNumber>
    </recommendedName>
</protein>
<feature type="transmembrane region" description="Helical" evidence="7">
    <location>
        <begin position="388"/>
        <end position="410"/>
    </location>
</feature>
<dbReference type="EMBL" id="PUGF01000024">
    <property type="protein sequence ID" value="PRC91357.1"/>
    <property type="molecule type" value="Genomic_DNA"/>
</dbReference>
<dbReference type="Proteomes" id="UP000237839">
    <property type="component" value="Unassembled WGS sequence"/>
</dbReference>
<keyword evidence="3" id="KW-0597">Phosphoprotein</keyword>
<keyword evidence="5 9" id="KW-0418">Kinase</keyword>
<evidence type="ECO:0000313" key="9">
    <source>
        <dbReference type="EMBL" id="PRC91357.1"/>
    </source>
</evidence>
<organism evidence="9 10">
    <name type="scientific">Solimicrobium silvestre</name>
    <dbReference type="NCBI Taxonomy" id="2099400"/>
    <lineage>
        <taxon>Bacteria</taxon>
        <taxon>Pseudomonadati</taxon>
        <taxon>Pseudomonadota</taxon>
        <taxon>Betaproteobacteria</taxon>
        <taxon>Burkholderiales</taxon>
        <taxon>Oxalobacteraceae</taxon>
        <taxon>Solimicrobium</taxon>
    </lineage>
</organism>
<evidence type="ECO:0000256" key="6">
    <source>
        <dbReference type="ARBA" id="ARBA00023012"/>
    </source>
</evidence>
<evidence type="ECO:0000256" key="4">
    <source>
        <dbReference type="ARBA" id="ARBA00022679"/>
    </source>
</evidence>
<evidence type="ECO:0000259" key="8">
    <source>
        <dbReference type="PROSITE" id="PS50109"/>
    </source>
</evidence>
<accession>A0A2S9GUE8</accession>
<keyword evidence="7" id="KW-0812">Transmembrane</keyword>
<dbReference type="InterPro" id="IPR005467">
    <property type="entry name" value="His_kinase_dom"/>
</dbReference>
<keyword evidence="10" id="KW-1185">Reference proteome</keyword>
<dbReference type="SUPFAM" id="SSF55874">
    <property type="entry name" value="ATPase domain of HSP90 chaperone/DNA topoisomerase II/histidine kinase"/>
    <property type="match status" value="1"/>
</dbReference>
<sequence length="684" mass="75273">MLLTSFAPYRLRLLFRGAFLLLALATVALALSVLQQEKQLSYNNYQTSFKKSQQQISATLRHPVGQLALLNPPGDKKGTGLHPLLLPFSALDFDDQNKVQQAITMSGCLVQYGSSGSLCVGIGNNPWAGGFIYAAGNFNSATLVPHQRGDLMLNQSHRIKVSVTLRGQSYRWIAPFEVDAPNRMQGLRGRFTGFWEDDANKPNARPVKEFRGWVWQKAVCNQIELDDADAACKKNAFFSLRLPIAVLQDALFEKKRPVWPPEDLDQIQVQLSVLAPNSDEVLFDSSSVPTAAPFSLGELQSSLLPGETLRIRKLAGQNDLIKLAGIVDNADDSWNLLTRLIRRLPVGEFDQPLDSVEEISTPLGNYEVILQGDVRSVSKSLSVVASRISWYVGGMLLALLLAWLFIEIGIIHRITLLTKRASSLSKTVKGAGGLERFDVSDLRSSDELGILASCLHDLLRRVKEDVEREAIRAEQEKEMWHAVGHEIMSPLQSLMVLHGTNEDPSNRYINRMQQAIRVLYGSASPSEAFQSTVLQVTEIDITTFLKHVASNAPCVGITQVEFIGADLPVMVRADDYSLEDVVTHVLRNAERYRVAGSAITMSLITSETAASITIHNQGPQIALELIDKIFEYGVSDQHDSGANGNRGQGLFVAKTYMAKMGGTISVENVSDGVSFTLSLQRGVS</sequence>
<dbReference type="InterPro" id="IPR050980">
    <property type="entry name" value="2C_sensor_his_kinase"/>
</dbReference>